<proteinExistence type="predicted"/>
<dbReference type="InterPro" id="IPR014756">
    <property type="entry name" value="Ig_E-set"/>
</dbReference>
<comment type="caution">
    <text evidence="9">The sequence shown here is derived from an EMBL/GenBank/DDBJ whole genome shotgun (WGS) entry which is preliminary data.</text>
</comment>
<keyword evidence="1" id="KW-0645">Protease</keyword>
<evidence type="ECO:0000256" key="1">
    <source>
        <dbReference type="ARBA" id="ARBA00022670"/>
    </source>
</evidence>
<dbReference type="InterPro" id="IPR024079">
    <property type="entry name" value="MetalloPept_cat_dom_sf"/>
</dbReference>
<dbReference type="InterPro" id="IPR013783">
    <property type="entry name" value="Ig-like_fold"/>
</dbReference>
<gene>
    <name evidence="9" type="ORF">KDU71_14020</name>
</gene>
<dbReference type="GO" id="GO:0006508">
    <property type="term" value="P:proteolysis"/>
    <property type="evidence" value="ECO:0007669"/>
    <property type="project" value="UniProtKB-KW"/>
</dbReference>
<evidence type="ECO:0000256" key="4">
    <source>
        <dbReference type="ARBA" id="ARBA00022833"/>
    </source>
</evidence>
<dbReference type="EMBL" id="JAGTAR010000021">
    <property type="protein sequence ID" value="MBR8536688.1"/>
    <property type="molecule type" value="Genomic_DNA"/>
</dbReference>
<dbReference type="GO" id="GO:0008270">
    <property type="term" value="F:zinc ion binding"/>
    <property type="evidence" value="ECO:0007669"/>
    <property type="project" value="InterPro"/>
</dbReference>
<keyword evidence="5" id="KW-0732">Signal</keyword>
<evidence type="ECO:0000259" key="8">
    <source>
        <dbReference type="Pfam" id="PF18962"/>
    </source>
</evidence>
<keyword evidence="3" id="KW-0378">Hydrolase</keyword>
<keyword evidence="4" id="KW-0862">Zinc</keyword>
<dbReference type="Pfam" id="PF18962">
    <property type="entry name" value="Por_Secre_tail"/>
    <property type="match status" value="1"/>
</dbReference>
<feature type="signal peptide" evidence="5">
    <location>
        <begin position="1"/>
        <end position="25"/>
    </location>
</feature>
<dbReference type="GO" id="GO:0004222">
    <property type="term" value="F:metalloendopeptidase activity"/>
    <property type="evidence" value="ECO:0007669"/>
    <property type="project" value="InterPro"/>
</dbReference>
<dbReference type="GO" id="GO:0031012">
    <property type="term" value="C:extracellular matrix"/>
    <property type="evidence" value="ECO:0007669"/>
    <property type="project" value="InterPro"/>
</dbReference>
<evidence type="ECO:0000256" key="3">
    <source>
        <dbReference type="ARBA" id="ARBA00022801"/>
    </source>
</evidence>
<feature type="domain" description="Secretion system C-terminal sorting" evidence="8">
    <location>
        <begin position="514"/>
        <end position="587"/>
    </location>
</feature>
<keyword evidence="2" id="KW-0479">Metal-binding</keyword>
<reference evidence="9" key="2">
    <citation type="submission" date="2021-04" db="EMBL/GenBank/DDBJ databases">
        <authorList>
            <person name="Zhang T."/>
            <person name="Zhang Y."/>
            <person name="Lu D."/>
            <person name="Zuo D."/>
            <person name="Du Z."/>
        </authorList>
    </citation>
    <scope>NUCLEOTIDE SEQUENCE</scope>
    <source>
        <strain evidence="9">JR1</strain>
    </source>
</reference>
<dbReference type="AlphaFoldDB" id="A0A941F4H7"/>
<sequence length="588" mass="64617">MKKQVVFKKRVMFYLSLLLSLNLMAQKGSLYQVSLVKQIELSSLVIEGRVLDKMSLWDKAGAHIYTIHRVEVFKTFKGSTMAIVKIVTAGGLVDDSFEHLSDQPNMQIGDCGVFMLKASKLNLSDAPSVNHSTYEVLSACQGFYRYDIAGNMAANALASYKDITGYFYQNIQSVTKENYSIIKPFALEEMVQMYGLKSTTAITISSLSPTQVSAGTQTTLVITGSGFGSAPGRIGFKNANDGGATYFDAQPSELQSWNDTQIEVFIPSHAGTGTIRVTNASAETEVSTDAITITYAHTNLLYSDKAIMTQLIDVDGQGGYLWHMYTAFNQNNSAKEAFTRAFNTWVCASKVNWRLGLPTTNDVTMQDGENVIRFDNGDELPLGVLGRCISYGFQCGDPEINAIVEMDMIINDTEDWYFGTGMPGASQFDFETVVLHELGHGLQLGHVIESDDVMYYGLGEGSTKRQLSLNDEAGANYVQTKSKAIPICFFSVVTDGECLANSIDEQVLYDGLQIYPNPASSVLNIKVDVNIKLNFISVVDIDGQKLITIPMDNIESEYSLDISRLAGGIYFLNVNSDKANISKRFVVN</sequence>
<dbReference type="InterPro" id="IPR002909">
    <property type="entry name" value="IPT_dom"/>
</dbReference>
<dbReference type="InterPro" id="IPR001818">
    <property type="entry name" value="Pept_M10_metallopeptidase"/>
</dbReference>
<evidence type="ECO:0000313" key="10">
    <source>
        <dbReference type="Proteomes" id="UP000679220"/>
    </source>
</evidence>
<evidence type="ECO:0000259" key="6">
    <source>
        <dbReference type="Pfam" id="PF00413"/>
    </source>
</evidence>
<dbReference type="Proteomes" id="UP000679220">
    <property type="component" value="Unassembled WGS sequence"/>
</dbReference>
<reference evidence="9" key="1">
    <citation type="journal article" date="2018" name="Int. J. Syst. Evol. Microbiol.">
        <title>Carboxylicivirga sediminis sp. nov., isolated from coastal sediment.</title>
        <authorList>
            <person name="Wang F.Q."/>
            <person name="Ren L.H."/>
            <person name="Zou R.J."/>
            <person name="Sun Y.Z."/>
            <person name="Liu X.J."/>
            <person name="Jiang F."/>
            <person name="Liu L.J."/>
        </authorList>
    </citation>
    <scope>NUCLEOTIDE SEQUENCE</scope>
    <source>
        <strain evidence="9">JR1</strain>
    </source>
</reference>
<dbReference type="SUPFAM" id="SSF81296">
    <property type="entry name" value="E set domains"/>
    <property type="match status" value="1"/>
</dbReference>
<keyword evidence="10" id="KW-1185">Reference proteome</keyword>
<evidence type="ECO:0000313" key="9">
    <source>
        <dbReference type="EMBL" id="MBR8536688.1"/>
    </source>
</evidence>
<evidence type="ECO:0000256" key="2">
    <source>
        <dbReference type="ARBA" id="ARBA00022723"/>
    </source>
</evidence>
<feature type="domain" description="IPT/TIG" evidence="7">
    <location>
        <begin position="203"/>
        <end position="295"/>
    </location>
</feature>
<evidence type="ECO:0000256" key="5">
    <source>
        <dbReference type="SAM" id="SignalP"/>
    </source>
</evidence>
<evidence type="ECO:0000259" key="7">
    <source>
        <dbReference type="Pfam" id="PF01833"/>
    </source>
</evidence>
<accession>A0A941F4H7</accession>
<feature type="chain" id="PRO_5037000852" evidence="5">
    <location>
        <begin position="26"/>
        <end position="588"/>
    </location>
</feature>
<name>A0A941F4H7_9BACT</name>
<dbReference type="Pfam" id="PF00413">
    <property type="entry name" value="Peptidase_M10"/>
    <property type="match status" value="1"/>
</dbReference>
<organism evidence="9 10">
    <name type="scientific">Carboxylicivirga sediminis</name>
    <dbReference type="NCBI Taxonomy" id="2006564"/>
    <lineage>
        <taxon>Bacteria</taxon>
        <taxon>Pseudomonadati</taxon>
        <taxon>Bacteroidota</taxon>
        <taxon>Bacteroidia</taxon>
        <taxon>Marinilabiliales</taxon>
        <taxon>Marinilabiliaceae</taxon>
        <taxon>Carboxylicivirga</taxon>
    </lineage>
</organism>
<dbReference type="RefSeq" id="WP_212191715.1">
    <property type="nucleotide sequence ID" value="NZ_JAGTAR010000021.1"/>
</dbReference>
<protein>
    <submittedName>
        <fullName evidence="9">T9SS type A sorting domain-containing protein</fullName>
    </submittedName>
</protein>
<dbReference type="SUPFAM" id="SSF55486">
    <property type="entry name" value="Metalloproteases ('zincins'), catalytic domain"/>
    <property type="match status" value="1"/>
</dbReference>
<dbReference type="Pfam" id="PF01833">
    <property type="entry name" value="TIG"/>
    <property type="match status" value="1"/>
</dbReference>
<dbReference type="NCBIfam" id="TIGR04183">
    <property type="entry name" value="Por_Secre_tail"/>
    <property type="match status" value="1"/>
</dbReference>
<feature type="domain" description="Peptidase M10 metallopeptidase" evidence="6">
    <location>
        <begin position="328"/>
        <end position="475"/>
    </location>
</feature>
<dbReference type="Gene3D" id="3.40.390.10">
    <property type="entry name" value="Collagenase (Catalytic Domain)"/>
    <property type="match status" value="1"/>
</dbReference>
<dbReference type="Gene3D" id="2.60.40.10">
    <property type="entry name" value="Immunoglobulins"/>
    <property type="match status" value="1"/>
</dbReference>
<dbReference type="InterPro" id="IPR026444">
    <property type="entry name" value="Secre_tail"/>
</dbReference>